<dbReference type="InterPro" id="IPR029063">
    <property type="entry name" value="SAM-dependent_MTases_sf"/>
</dbReference>
<dbReference type="OMA" id="YHWCYLL"/>
<evidence type="ECO:0000313" key="6">
    <source>
        <dbReference type="Proteomes" id="UP000306954"/>
    </source>
</evidence>
<dbReference type="GO" id="GO:0008168">
    <property type="term" value="F:methyltransferase activity"/>
    <property type="evidence" value="ECO:0007669"/>
    <property type="project" value="UniProtKB-KW"/>
</dbReference>
<evidence type="ECO:0000256" key="1">
    <source>
        <dbReference type="ARBA" id="ARBA00008361"/>
    </source>
</evidence>
<name>A0A4T0H301_WALIC</name>
<evidence type="ECO:0000256" key="2">
    <source>
        <dbReference type="ARBA" id="ARBA00022603"/>
    </source>
</evidence>
<evidence type="ECO:0000256" key="3">
    <source>
        <dbReference type="ARBA" id="ARBA00022679"/>
    </source>
</evidence>
<dbReference type="SUPFAM" id="SSF53335">
    <property type="entry name" value="S-adenosyl-L-methionine-dependent methyltransferases"/>
    <property type="match status" value="1"/>
</dbReference>
<protein>
    <recommendedName>
        <fullName evidence="4">Methyltransferase domain-containing protein</fullName>
    </recommendedName>
</protein>
<sequence>MTEFWKSSYWDRRFKQENEFEWLIGGDVFIEQTAAWIDDSHAKAIAHIGCGNSRLSKSIHSINSAAQIYNIDYSLEAINRARQLNGEDHQIYHTADLLDARQLEKILPPVDIVVDKCCADSMSTGADVMVEDTWTISTTTDSPGTLHSPVYALALNLARVVRCGGWWLLCSYSPFRFEVLAECPAWRIEKRWSIRAQDATSSDGDGRAVHRPEVHHHFIALRRV</sequence>
<dbReference type="InterPro" id="IPR051419">
    <property type="entry name" value="Lys/N-term_MeTrsfase_sf"/>
</dbReference>
<reference evidence="5 6" key="1">
    <citation type="submission" date="2019-03" db="EMBL/GenBank/DDBJ databases">
        <title>Sequencing 23 genomes of Wallemia ichthyophaga.</title>
        <authorList>
            <person name="Gostincar C."/>
        </authorList>
    </citation>
    <scope>NUCLEOTIDE SEQUENCE [LARGE SCALE GENOMIC DNA]</scope>
    <source>
        <strain evidence="5 6">EXF-8621</strain>
    </source>
</reference>
<keyword evidence="2" id="KW-0489">Methyltransferase</keyword>
<comment type="caution">
    <text evidence="5">The sequence shown here is derived from an EMBL/GenBank/DDBJ whole genome shotgun (WGS) entry which is preliminary data.</text>
</comment>
<dbReference type="EMBL" id="SPOF01000061">
    <property type="protein sequence ID" value="TIB08321.1"/>
    <property type="molecule type" value="Genomic_DNA"/>
</dbReference>
<dbReference type="GO" id="GO:0032259">
    <property type="term" value="P:methylation"/>
    <property type="evidence" value="ECO:0007669"/>
    <property type="project" value="UniProtKB-KW"/>
</dbReference>
<dbReference type="AlphaFoldDB" id="A0A4T0H301"/>
<dbReference type="PANTHER" id="PTHR12176:SF84">
    <property type="entry name" value="METHYLTRANSFERASE DOMAIN-CONTAINING PROTEIN"/>
    <property type="match status" value="1"/>
</dbReference>
<proteinExistence type="inferred from homology"/>
<dbReference type="Pfam" id="PF13847">
    <property type="entry name" value="Methyltransf_31"/>
    <property type="match status" value="1"/>
</dbReference>
<evidence type="ECO:0000313" key="5">
    <source>
        <dbReference type="EMBL" id="TIB08321.1"/>
    </source>
</evidence>
<evidence type="ECO:0000259" key="4">
    <source>
        <dbReference type="Pfam" id="PF13847"/>
    </source>
</evidence>
<dbReference type="Proteomes" id="UP000306954">
    <property type="component" value="Unassembled WGS sequence"/>
</dbReference>
<gene>
    <name evidence="5" type="ORF">E3P90_03731</name>
</gene>
<dbReference type="InterPro" id="IPR025714">
    <property type="entry name" value="Methyltranfer_dom"/>
</dbReference>
<dbReference type="Gene3D" id="3.40.50.150">
    <property type="entry name" value="Vaccinia Virus protein VP39"/>
    <property type="match status" value="1"/>
</dbReference>
<comment type="similarity">
    <text evidence="1">Belongs to the methyltransferase superfamily.</text>
</comment>
<feature type="domain" description="Methyltransferase" evidence="4">
    <location>
        <begin position="47"/>
        <end position="129"/>
    </location>
</feature>
<keyword evidence="3" id="KW-0808">Transferase</keyword>
<dbReference type="PANTHER" id="PTHR12176">
    <property type="entry name" value="SAM-DEPENDENT METHYLTRANSFERASE SUPERFAMILY PROTEIN"/>
    <property type="match status" value="1"/>
</dbReference>
<organism evidence="5 6">
    <name type="scientific">Wallemia ichthyophaga</name>
    <dbReference type="NCBI Taxonomy" id="245174"/>
    <lineage>
        <taxon>Eukaryota</taxon>
        <taxon>Fungi</taxon>
        <taxon>Dikarya</taxon>
        <taxon>Basidiomycota</taxon>
        <taxon>Wallemiomycotina</taxon>
        <taxon>Wallemiomycetes</taxon>
        <taxon>Wallemiales</taxon>
        <taxon>Wallemiaceae</taxon>
        <taxon>Wallemia</taxon>
    </lineage>
</organism>
<accession>A0A4T0H301</accession>